<reference evidence="1" key="1">
    <citation type="submission" date="2014-11" db="EMBL/GenBank/DDBJ databases">
        <authorList>
            <person name="Amaro Gonzalez C."/>
        </authorList>
    </citation>
    <scope>NUCLEOTIDE SEQUENCE</scope>
</reference>
<accession>A0A0E9XT68</accession>
<dbReference type="AlphaFoldDB" id="A0A0E9XT68"/>
<organism evidence="1">
    <name type="scientific">Anguilla anguilla</name>
    <name type="common">European freshwater eel</name>
    <name type="synonym">Muraena anguilla</name>
    <dbReference type="NCBI Taxonomy" id="7936"/>
    <lineage>
        <taxon>Eukaryota</taxon>
        <taxon>Metazoa</taxon>
        <taxon>Chordata</taxon>
        <taxon>Craniata</taxon>
        <taxon>Vertebrata</taxon>
        <taxon>Euteleostomi</taxon>
        <taxon>Actinopterygii</taxon>
        <taxon>Neopterygii</taxon>
        <taxon>Teleostei</taxon>
        <taxon>Anguilliformes</taxon>
        <taxon>Anguillidae</taxon>
        <taxon>Anguilla</taxon>
    </lineage>
</organism>
<evidence type="ECO:0000313" key="1">
    <source>
        <dbReference type="EMBL" id="JAI05622.1"/>
    </source>
</evidence>
<name>A0A0E9XT68_ANGAN</name>
<dbReference type="EMBL" id="GBXM01002956">
    <property type="protein sequence ID" value="JAI05622.1"/>
    <property type="molecule type" value="Transcribed_RNA"/>
</dbReference>
<proteinExistence type="predicted"/>
<reference evidence="1" key="2">
    <citation type="journal article" date="2015" name="Fish Shellfish Immunol.">
        <title>Early steps in the European eel (Anguilla anguilla)-Vibrio vulnificus interaction in the gills: Role of the RtxA13 toxin.</title>
        <authorList>
            <person name="Callol A."/>
            <person name="Pajuelo D."/>
            <person name="Ebbesson L."/>
            <person name="Teles M."/>
            <person name="MacKenzie S."/>
            <person name="Amaro C."/>
        </authorList>
    </citation>
    <scope>NUCLEOTIDE SEQUENCE</scope>
</reference>
<protein>
    <submittedName>
        <fullName evidence="1">Uncharacterized protein</fullName>
    </submittedName>
</protein>
<sequence length="19" mass="2044">MHELGLTSRVLLGVPSDYG</sequence>